<gene>
    <name evidence="1" type="ORF">G9F11_002918</name>
</gene>
<dbReference type="AlphaFoldDB" id="A0A750MNM8"/>
<accession>A0A750MNM8</accession>
<proteinExistence type="predicted"/>
<reference evidence="1" key="1">
    <citation type="journal article" date="2018" name="Genome Biol.">
        <title>SKESA: strategic k-mer extension for scrupulous assemblies.</title>
        <authorList>
            <person name="Souvorov A."/>
            <person name="Agarwala R."/>
            <person name="Lipman D.J."/>
        </authorList>
    </citation>
    <scope>NUCLEOTIDE SEQUENCE</scope>
    <source>
        <strain evidence="1">MA.CK_93/00001031</strain>
    </source>
</reference>
<name>A0A750MNM8_SALER</name>
<protein>
    <submittedName>
        <fullName evidence="1">Uncharacterized protein</fullName>
    </submittedName>
</protein>
<evidence type="ECO:0000313" key="1">
    <source>
        <dbReference type="EMBL" id="HAF6260291.1"/>
    </source>
</evidence>
<comment type="caution">
    <text evidence="1">The sequence shown here is derived from an EMBL/GenBank/DDBJ whole genome shotgun (WGS) entry which is preliminary data.</text>
</comment>
<sequence>MSKPLKRAVFVFVLICVMDTFCALAGGVKLVAGAVLRPVCEVEMNKEFEIWMRQRYGNRYDLMRDMEDIYCREIVRRMFDVWRYCRGLSVV</sequence>
<organism evidence="1">
    <name type="scientific">Salmonella enterica</name>
    <name type="common">Salmonella choleraesuis</name>
    <dbReference type="NCBI Taxonomy" id="28901"/>
    <lineage>
        <taxon>Bacteria</taxon>
        <taxon>Pseudomonadati</taxon>
        <taxon>Pseudomonadota</taxon>
        <taxon>Gammaproteobacteria</taxon>
        <taxon>Enterobacterales</taxon>
        <taxon>Enterobacteriaceae</taxon>
        <taxon>Salmonella</taxon>
    </lineage>
</organism>
<dbReference type="EMBL" id="DAAVPY010000006">
    <property type="protein sequence ID" value="HAF6260291.1"/>
    <property type="molecule type" value="Genomic_DNA"/>
</dbReference>
<reference evidence="1" key="2">
    <citation type="submission" date="2020-02" db="EMBL/GenBank/DDBJ databases">
        <authorList>
            <consortium name="NCBI Pathogen Detection Project"/>
        </authorList>
    </citation>
    <scope>NUCLEOTIDE SEQUENCE</scope>
    <source>
        <strain evidence="1">MA.CK_93/00001031</strain>
    </source>
</reference>